<evidence type="ECO:0000256" key="1">
    <source>
        <dbReference type="SAM" id="MobiDB-lite"/>
    </source>
</evidence>
<feature type="region of interest" description="Disordered" evidence="1">
    <location>
        <begin position="53"/>
        <end position="74"/>
    </location>
</feature>
<dbReference type="EMBL" id="JAULSX010000004">
    <property type="protein sequence ID" value="KAK3492507.1"/>
    <property type="molecule type" value="Genomic_DNA"/>
</dbReference>
<dbReference type="RefSeq" id="XP_062692965.1">
    <property type="nucleotide sequence ID" value="XM_062837172.1"/>
</dbReference>
<dbReference type="Proteomes" id="UP001285908">
    <property type="component" value="Unassembled WGS sequence"/>
</dbReference>
<dbReference type="AlphaFoldDB" id="A0AAJ0I7S1"/>
<dbReference type="GeneID" id="87874794"/>
<accession>A0AAJ0I7S1</accession>
<proteinExistence type="predicted"/>
<protein>
    <submittedName>
        <fullName evidence="2">Uncharacterized protein</fullName>
    </submittedName>
</protein>
<reference evidence="2 3" key="1">
    <citation type="journal article" date="2023" name="Mol. Phylogenet. Evol.">
        <title>Genome-scale phylogeny and comparative genomics of the fungal order Sordariales.</title>
        <authorList>
            <person name="Hensen N."/>
            <person name="Bonometti L."/>
            <person name="Westerberg I."/>
            <person name="Brannstrom I.O."/>
            <person name="Guillou S."/>
            <person name="Cros-Aarteil S."/>
            <person name="Calhoun S."/>
            <person name="Haridas S."/>
            <person name="Kuo A."/>
            <person name="Mondo S."/>
            <person name="Pangilinan J."/>
            <person name="Riley R."/>
            <person name="LaButti K."/>
            <person name="Andreopoulos B."/>
            <person name="Lipzen A."/>
            <person name="Chen C."/>
            <person name="Yan M."/>
            <person name="Daum C."/>
            <person name="Ng V."/>
            <person name="Clum A."/>
            <person name="Steindorff A."/>
            <person name="Ohm R.A."/>
            <person name="Martin F."/>
            <person name="Silar P."/>
            <person name="Natvig D.O."/>
            <person name="Lalanne C."/>
            <person name="Gautier V."/>
            <person name="Ament-Velasquez S.L."/>
            <person name="Kruys A."/>
            <person name="Hutchinson M.I."/>
            <person name="Powell A.J."/>
            <person name="Barry K."/>
            <person name="Miller A.N."/>
            <person name="Grigoriev I.V."/>
            <person name="Debuchy R."/>
            <person name="Gladieux P."/>
            <person name="Hiltunen Thoren M."/>
            <person name="Johannesson H."/>
        </authorList>
    </citation>
    <scope>NUCLEOTIDE SEQUENCE [LARGE SCALE GENOMIC DNA]</scope>
    <source>
        <strain evidence="2 3">FGSC 10403</strain>
    </source>
</reference>
<sequence length="74" mass="7833">MTALQQQIWNGPQPLPLHVLVYLPSNTAVEGMIVVLKGLSHGSRLMAVKSRDGSLSGQSWGVGGKAQKGNIQVP</sequence>
<keyword evidence="3" id="KW-1185">Reference proteome</keyword>
<evidence type="ECO:0000313" key="2">
    <source>
        <dbReference type="EMBL" id="KAK3492507.1"/>
    </source>
</evidence>
<comment type="caution">
    <text evidence="2">The sequence shown here is derived from an EMBL/GenBank/DDBJ whole genome shotgun (WGS) entry which is preliminary data.</text>
</comment>
<organism evidence="2 3">
    <name type="scientific">Neurospora hispaniola</name>
    <dbReference type="NCBI Taxonomy" id="588809"/>
    <lineage>
        <taxon>Eukaryota</taxon>
        <taxon>Fungi</taxon>
        <taxon>Dikarya</taxon>
        <taxon>Ascomycota</taxon>
        <taxon>Pezizomycotina</taxon>
        <taxon>Sordariomycetes</taxon>
        <taxon>Sordariomycetidae</taxon>
        <taxon>Sordariales</taxon>
        <taxon>Sordariaceae</taxon>
        <taxon>Neurospora</taxon>
    </lineage>
</organism>
<gene>
    <name evidence="2" type="ORF">B0T23DRAFT_379837</name>
</gene>
<name>A0AAJ0I7S1_9PEZI</name>
<evidence type="ECO:0000313" key="3">
    <source>
        <dbReference type="Proteomes" id="UP001285908"/>
    </source>
</evidence>